<reference evidence="11" key="1">
    <citation type="journal article" date="2012" name="BMC Genomics">
        <title>Genome sequence of the necrotrophic fungus Penicillium digitatum, the main postharvest pathogen of citrus.</title>
        <authorList>
            <person name="Marcet-Houben M."/>
            <person name="Ballester A.-R."/>
            <person name="de la Fuente B."/>
            <person name="Harries E."/>
            <person name="Marcos J.F."/>
            <person name="Gonzalez-Candelas L."/>
            <person name="Gabaldon T."/>
        </authorList>
    </citation>
    <scope>NUCLEOTIDE SEQUENCE [LARGE SCALE GENOMIC DNA]</scope>
    <source>
        <strain evidence="11">Pd1 / CECT 20795</strain>
    </source>
</reference>
<dbReference type="Gene3D" id="3.40.50.1820">
    <property type="entry name" value="alpha/beta hydrolase"/>
    <property type="match status" value="3"/>
</dbReference>
<dbReference type="InterPro" id="IPR029058">
    <property type="entry name" value="AB_hydrolase_fold"/>
</dbReference>
<dbReference type="PRINTS" id="PR00724">
    <property type="entry name" value="CRBOXYPTASEC"/>
</dbReference>
<dbReference type="OrthoDB" id="443318at2759"/>
<name>K9FLI9_PEND1</name>
<comment type="caution">
    <text evidence="10">The sequence shown here is derived from an EMBL/GenBank/DDBJ whole genome shotgun (WGS) entry which is preliminary data.</text>
</comment>
<dbReference type="VEuPathDB" id="FungiDB:PDIP_60190"/>
<sequence>MHLEYITHTWLDVSASELNQFNFWVQYAAATYYEEDYTAQVGGRLSCSKGNCPKIEEIGTTVFYDFSDSTITDTAGYIAVDHSNSAVVLAFRGSVSVRNFFSDAIFIFTNPGLCDGCLAELGFWSSWKLVRDNITRELKDAFAQNPDYELVVVGHSLGAAIATLAATDLRSKGYPSAKMYAHASPRVANVALANYITAQGNNFRFTHTNDPVPKLPLLSMGYFHVSPEYWITSPNNSTVNTSDISVINGEVSFDGNTGTGLPFLTDIEAHFWYFVDVDAGKVSALAHYATAQFVPTPSGLITKKGHAGIDVRYKEVPAGICEQDPNVKSYSGYADVGEDEHIFWWFFETRNGDPKDLFVDQPATVGLSYTIPIPAYQDSDGNIIQLPSEECPDYAQDLGTCGTYSKPDIALVPNTTSNAAPNMWKTLQGFMGAFPQYAQNGVNFATESYGGHYGPVFNEYFAKQNAKKPIGSIQINIENVLIGNGWFDPLIQYQAYYNFSIFPGNTYDFNPYNESVQAEWYNNLYGEGNCVDQTLECYATGRNDICSAADNFCASKVESLFDNYSGRDEYDMRELTPDPFPYEFYVNYLNSPKVQAAIGAYQNFSESSGTVSNAFGSTGDDDREPGTIESVKKLLDAGVQVLLYFGDADFNCNWLGGQVIAEEINASGYEHAGFVNITTSDGVVHGQVRQSDLFSFVRIYESGHEVPFYQPLTALEIFERVVTRTDIATGKKHLKQHGGYRTHGTPTSEYREGNSTVVLEVLGSNATYNTTLNGPNPSSSASIRLRRAGH</sequence>
<dbReference type="PANTHER" id="PTHR46640:SF1">
    <property type="entry name" value="FUNGAL LIPASE-LIKE DOMAIN-CONTAINING PROTEIN-RELATED"/>
    <property type="match status" value="1"/>
</dbReference>
<dbReference type="Pfam" id="PF00450">
    <property type="entry name" value="Peptidase_S10"/>
    <property type="match status" value="1"/>
</dbReference>
<dbReference type="GO" id="GO:0017000">
    <property type="term" value="P:antibiotic biosynthetic process"/>
    <property type="evidence" value="ECO:0007669"/>
    <property type="project" value="UniProtKB-ARBA"/>
</dbReference>
<keyword evidence="4" id="KW-0732">Signal</keyword>
<dbReference type="Proteomes" id="UP000009886">
    <property type="component" value="Unassembled WGS sequence"/>
</dbReference>
<proteinExistence type="inferred from homology"/>
<gene>
    <name evidence="10" type="ORF">PDIP_60190</name>
</gene>
<comment type="similarity">
    <text evidence="1">Belongs to the peptidase S10 family.</text>
</comment>
<accession>K9FLI9</accession>
<dbReference type="PANTHER" id="PTHR46640">
    <property type="entry name" value="TRIACYLGLYCEROL LIPASE, PUTATIVE (AFU_ORTHOLOGUE AFUA_6G06510)-RELATED"/>
    <property type="match status" value="1"/>
</dbReference>
<feature type="domain" description="Mono-/di-acylglycerol lipase N-terminal" evidence="9">
    <location>
        <begin position="9"/>
        <end position="62"/>
    </location>
</feature>
<dbReference type="InterPro" id="IPR001563">
    <property type="entry name" value="Peptidase_S10"/>
</dbReference>
<dbReference type="GO" id="GO:0016042">
    <property type="term" value="P:lipid catabolic process"/>
    <property type="evidence" value="ECO:0007669"/>
    <property type="project" value="InterPro"/>
</dbReference>
<evidence type="ECO:0000256" key="1">
    <source>
        <dbReference type="ARBA" id="ARBA00009431"/>
    </source>
</evidence>
<dbReference type="GO" id="GO:0004185">
    <property type="term" value="F:serine-type carboxypeptidase activity"/>
    <property type="evidence" value="ECO:0007669"/>
    <property type="project" value="InterPro"/>
</dbReference>
<dbReference type="GO" id="GO:0006508">
    <property type="term" value="P:proteolysis"/>
    <property type="evidence" value="ECO:0007669"/>
    <property type="project" value="UniProtKB-KW"/>
</dbReference>
<dbReference type="KEGG" id="pdp:PDIP_60190"/>
<protein>
    <submittedName>
        <fullName evidence="10">Carboxypeptidase S1</fullName>
    </submittedName>
</protein>
<dbReference type="Pfam" id="PF01764">
    <property type="entry name" value="Lipase_3"/>
    <property type="match status" value="1"/>
</dbReference>
<dbReference type="GO" id="GO:0072330">
    <property type="term" value="P:monocarboxylic acid biosynthetic process"/>
    <property type="evidence" value="ECO:0007669"/>
    <property type="project" value="UniProtKB-ARBA"/>
</dbReference>
<organism evidence="10 11">
    <name type="scientific">Penicillium digitatum (strain Pd1 / CECT 20795)</name>
    <name type="common">Green mold</name>
    <dbReference type="NCBI Taxonomy" id="1170230"/>
    <lineage>
        <taxon>Eukaryota</taxon>
        <taxon>Fungi</taxon>
        <taxon>Dikarya</taxon>
        <taxon>Ascomycota</taxon>
        <taxon>Pezizomycotina</taxon>
        <taxon>Eurotiomycetes</taxon>
        <taxon>Eurotiomycetidae</taxon>
        <taxon>Eurotiales</taxon>
        <taxon>Aspergillaceae</taxon>
        <taxon>Penicillium</taxon>
    </lineage>
</organism>
<keyword evidence="3" id="KW-0645">Protease</keyword>
<dbReference type="EMBL" id="AKCU01000412">
    <property type="protein sequence ID" value="EKV10435.1"/>
    <property type="molecule type" value="Genomic_DNA"/>
</dbReference>
<evidence type="ECO:0000313" key="10">
    <source>
        <dbReference type="EMBL" id="EKV10435.1"/>
    </source>
</evidence>
<keyword evidence="6" id="KW-0325">Glycoprotein</keyword>
<feature type="domain" description="Fungal lipase-type" evidence="8">
    <location>
        <begin position="88"/>
        <end position="218"/>
    </location>
</feature>
<keyword evidence="5" id="KW-0378">Hydrolase</keyword>
<dbReference type="InterPro" id="IPR051299">
    <property type="entry name" value="AB_hydrolase_lip/est"/>
</dbReference>
<dbReference type="AlphaFoldDB" id="K9FLI9"/>
<evidence type="ECO:0000256" key="3">
    <source>
        <dbReference type="ARBA" id="ARBA00022670"/>
    </source>
</evidence>
<dbReference type="SUPFAM" id="SSF53474">
    <property type="entry name" value="alpha/beta-Hydrolases"/>
    <property type="match status" value="2"/>
</dbReference>
<dbReference type="InterPro" id="IPR002921">
    <property type="entry name" value="Fungal_lipase-type"/>
</dbReference>
<dbReference type="InterPro" id="IPR005592">
    <property type="entry name" value="Mono/diacylglycerol_lipase_N"/>
</dbReference>
<dbReference type="Pfam" id="PF03893">
    <property type="entry name" value="Lipase3_N"/>
    <property type="match status" value="1"/>
</dbReference>
<evidence type="ECO:0000256" key="6">
    <source>
        <dbReference type="ARBA" id="ARBA00023180"/>
    </source>
</evidence>
<dbReference type="HOGENOM" id="CLU_355298_0_0_1"/>
<evidence type="ECO:0000259" key="9">
    <source>
        <dbReference type="Pfam" id="PF03893"/>
    </source>
</evidence>
<feature type="region of interest" description="Disordered" evidence="7">
    <location>
        <begin position="769"/>
        <end position="790"/>
    </location>
</feature>
<evidence type="ECO:0000313" key="11">
    <source>
        <dbReference type="Proteomes" id="UP000009886"/>
    </source>
</evidence>
<evidence type="ECO:0000256" key="2">
    <source>
        <dbReference type="ARBA" id="ARBA00022645"/>
    </source>
</evidence>
<evidence type="ECO:0000259" key="8">
    <source>
        <dbReference type="Pfam" id="PF01764"/>
    </source>
</evidence>
<evidence type="ECO:0000256" key="5">
    <source>
        <dbReference type="ARBA" id="ARBA00022801"/>
    </source>
</evidence>
<feature type="compositionally biased region" description="Polar residues" evidence="7">
    <location>
        <begin position="769"/>
        <end position="782"/>
    </location>
</feature>
<evidence type="ECO:0000256" key="7">
    <source>
        <dbReference type="SAM" id="MobiDB-lite"/>
    </source>
</evidence>
<dbReference type="CDD" id="cd00519">
    <property type="entry name" value="Lipase_3"/>
    <property type="match status" value="1"/>
</dbReference>
<keyword evidence="2 10" id="KW-0121">Carboxypeptidase</keyword>
<evidence type="ECO:0000256" key="4">
    <source>
        <dbReference type="ARBA" id="ARBA00022729"/>
    </source>
</evidence>